<comment type="caution">
    <text evidence="1">The sequence shown here is derived from an EMBL/GenBank/DDBJ whole genome shotgun (WGS) entry which is preliminary data.</text>
</comment>
<accession>A0A8X6FYE4</accession>
<sequence>MSTYHLHSEQLLHPEDYPLRRTFATWSLQQSATYCAFSSSVLYTDEAYFTLDGTFNQHKGELICVRCEELTSYAMMCVQRFSVNV</sequence>
<gene>
    <name evidence="1" type="ORF">TNCT_362411</name>
</gene>
<name>A0A8X6FYE4_TRICU</name>
<dbReference type="EMBL" id="BMAO01033705">
    <property type="protein sequence ID" value="GFQ91302.1"/>
    <property type="molecule type" value="Genomic_DNA"/>
</dbReference>
<protein>
    <submittedName>
        <fullName evidence="1">Uncharacterized protein</fullName>
    </submittedName>
</protein>
<reference evidence="1" key="1">
    <citation type="submission" date="2020-07" db="EMBL/GenBank/DDBJ databases">
        <title>Multicomponent nature underlies the extraordinary mechanical properties of spider dragline silk.</title>
        <authorList>
            <person name="Kono N."/>
            <person name="Nakamura H."/>
            <person name="Mori M."/>
            <person name="Yoshida Y."/>
            <person name="Ohtoshi R."/>
            <person name="Malay A.D."/>
            <person name="Moran D.A.P."/>
            <person name="Tomita M."/>
            <person name="Numata K."/>
            <person name="Arakawa K."/>
        </authorList>
    </citation>
    <scope>NUCLEOTIDE SEQUENCE</scope>
</reference>
<dbReference type="Proteomes" id="UP000887116">
    <property type="component" value="Unassembled WGS sequence"/>
</dbReference>
<organism evidence="1 2">
    <name type="scientific">Trichonephila clavata</name>
    <name type="common">Joro spider</name>
    <name type="synonym">Nephila clavata</name>
    <dbReference type="NCBI Taxonomy" id="2740835"/>
    <lineage>
        <taxon>Eukaryota</taxon>
        <taxon>Metazoa</taxon>
        <taxon>Ecdysozoa</taxon>
        <taxon>Arthropoda</taxon>
        <taxon>Chelicerata</taxon>
        <taxon>Arachnida</taxon>
        <taxon>Araneae</taxon>
        <taxon>Araneomorphae</taxon>
        <taxon>Entelegynae</taxon>
        <taxon>Araneoidea</taxon>
        <taxon>Nephilidae</taxon>
        <taxon>Trichonephila</taxon>
    </lineage>
</organism>
<keyword evidence="2" id="KW-1185">Reference proteome</keyword>
<proteinExistence type="predicted"/>
<evidence type="ECO:0000313" key="1">
    <source>
        <dbReference type="EMBL" id="GFQ91302.1"/>
    </source>
</evidence>
<dbReference type="OrthoDB" id="6759184at2759"/>
<dbReference type="AlphaFoldDB" id="A0A8X6FYE4"/>
<evidence type="ECO:0000313" key="2">
    <source>
        <dbReference type="Proteomes" id="UP000887116"/>
    </source>
</evidence>